<dbReference type="EMBL" id="CATQJA010002659">
    <property type="protein sequence ID" value="CAJ0580080.1"/>
    <property type="molecule type" value="Genomic_DNA"/>
</dbReference>
<name>A0AA36D382_9BILA</name>
<dbReference type="Pfam" id="PF02995">
    <property type="entry name" value="DUF229"/>
    <property type="match status" value="1"/>
</dbReference>
<proteinExistence type="predicted"/>
<comment type="caution">
    <text evidence="4">The sequence shown here is derived from an EMBL/GenBank/DDBJ whole genome shotgun (WGS) entry which is preliminary data.</text>
</comment>
<sequence>MHHGGNQMGNLVFELMGLVGIAKVLGRLPVIVLGSEYDHGARPQFWDNLLYYPNLYSDVRFVCDPGFNVEKVVWNYYRPSISLRHLIPDTEPGPNNSASEPTDRNGQRMIVLDGSYTPGDFAARPHLYTVAIDIGGNLTVSELLQLQETVPLPDKAPLFDTCPKHRYRHDDPEILKLLGSTTEEPACSREEGPTYLEGGKIFHNLYYPWTDDFNCTARCALYDTVWINKYGPECVVGDNCTTFECDIIDVKCRGLDGNLTHIDLHTQIFEHSRDRPAIFGERYRAGKSPKIDPKTRFHPSVHIIVLDSAGRFPALRQLNKTISYLKNEFQAVDFTAMSRIGYASRSNAYGAFFGDLDTAVDRSMYGGSKLNATIDTEICKKGLDERAYIQFEYEDAGYRTMYAEDYFTATWTYNDCAGISKQPATHHLRLLKDSGYEYQDQELLRAHLRNKTRCGTSHQHTIDYTSKFIRSYPGQPKTSISWLDEAHDSEKEWKHSDKYYHQMLVENKELLTDSIVIFLGDHGQRFGAVAATEQGIFEGKNPLLLISLPERLRKTKMAEQLVKNKDELLSHHDLYATLVDIIRYQPTTNFTDTRFKKIEGTLGNSLLRSLDPTMPRSCKYLPIPAEYCICDYGAYRVLESNDSMWTELPKMIEKDADVYLSKNALAEKCDAIRIANVTSITVKIDARNATLYKVAFFTTNQAAFQLPKVLLKRKVFYAVFLLLVIGCILQFPRRPATSRRSMPSRRSNLPPEEPQNTTVTADYSLSTSSSVGAYTAADFAARPHLYSVAVEVKENQTLDELATMSEMTNLRNPTEPPNLIPEDVYWLSVMRDLHFEYRALPFLISGTLLGWRRECAVIPHTTDMDIAIFEDEFPMALVEDSINMTGKPLQLARIIGRPGDSYEATFWAKTRRGKWFTIDMFTMYRDLEKRNCYTTLVYDRPDYQKYRNEYPWFEAEFCTANLHGHVFHVPCDPDRILEADYGVHWRVDRHTKGYFYEGKLVANGNFSLEG</sequence>
<dbReference type="Gene3D" id="3.40.720.10">
    <property type="entry name" value="Alkaline Phosphatase, subunit A"/>
    <property type="match status" value="1"/>
</dbReference>
<evidence type="ECO:0000313" key="4">
    <source>
        <dbReference type="EMBL" id="CAJ0580080.1"/>
    </source>
</evidence>
<dbReference type="GO" id="GO:0005615">
    <property type="term" value="C:extracellular space"/>
    <property type="evidence" value="ECO:0007669"/>
    <property type="project" value="TreeGrafter"/>
</dbReference>
<feature type="region of interest" description="Disordered" evidence="1">
    <location>
        <begin position="87"/>
        <end position="106"/>
    </location>
</feature>
<feature type="non-terminal residue" evidence="4">
    <location>
        <position position="1"/>
    </location>
</feature>
<keyword evidence="5" id="KW-1185">Reference proteome</keyword>
<evidence type="ECO:0000313" key="5">
    <source>
        <dbReference type="Proteomes" id="UP001177023"/>
    </source>
</evidence>
<dbReference type="SUPFAM" id="SSF53649">
    <property type="entry name" value="Alkaline phosphatase-like"/>
    <property type="match status" value="1"/>
</dbReference>
<accession>A0AA36D382</accession>
<keyword evidence="3" id="KW-0732">Signal</keyword>
<dbReference type="AlphaFoldDB" id="A0AA36D382"/>
<dbReference type="PANTHER" id="PTHR10974:SF75">
    <property type="entry name" value="SULFATASE DOMAIN-CONTAINING PROTEIN"/>
    <property type="match status" value="1"/>
</dbReference>
<gene>
    <name evidence="4" type="ORF">MSPICULIGERA_LOCUS18283</name>
</gene>
<dbReference type="PANTHER" id="PTHR10974">
    <property type="entry name" value="FI08016P-RELATED"/>
    <property type="match status" value="1"/>
</dbReference>
<reference evidence="4" key="1">
    <citation type="submission" date="2023-06" db="EMBL/GenBank/DDBJ databases">
        <authorList>
            <person name="Delattre M."/>
        </authorList>
    </citation>
    <scope>NUCLEOTIDE SEQUENCE</scope>
    <source>
        <strain evidence="4">AF72</strain>
    </source>
</reference>
<organism evidence="4 5">
    <name type="scientific">Mesorhabditis spiculigera</name>
    <dbReference type="NCBI Taxonomy" id="96644"/>
    <lineage>
        <taxon>Eukaryota</taxon>
        <taxon>Metazoa</taxon>
        <taxon>Ecdysozoa</taxon>
        <taxon>Nematoda</taxon>
        <taxon>Chromadorea</taxon>
        <taxon>Rhabditida</taxon>
        <taxon>Rhabditina</taxon>
        <taxon>Rhabditomorpha</taxon>
        <taxon>Rhabditoidea</taxon>
        <taxon>Rhabditidae</taxon>
        <taxon>Mesorhabditinae</taxon>
        <taxon>Mesorhabditis</taxon>
    </lineage>
</organism>
<keyword evidence="2" id="KW-0472">Membrane</keyword>
<keyword evidence="2" id="KW-1133">Transmembrane helix</keyword>
<feature type="signal peptide" evidence="3">
    <location>
        <begin position="1"/>
        <end position="26"/>
    </location>
</feature>
<evidence type="ECO:0000256" key="2">
    <source>
        <dbReference type="SAM" id="Phobius"/>
    </source>
</evidence>
<dbReference type="InterPro" id="IPR004245">
    <property type="entry name" value="DUF229"/>
</dbReference>
<dbReference type="Proteomes" id="UP001177023">
    <property type="component" value="Unassembled WGS sequence"/>
</dbReference>
<keyword evidence="2" id="KW-0812">Transmembrane</keyword>
<feature type="region of interest" description="Disordered" evidence="1">
    <location>
        <begin position="737"/>
        <end position="761"/>
    </location>
</feature>
<protein>
    <submittedName>
        <fullName evidence="4">Uncharacterized protein</fullName>
    </submittedName>
</protein>
<feature type="transmembrane region" description="Helical" evidence="2">
    <location>
        <begin position="715"/>
        <end position="732"/>
    </location>
</feature>
<dbReference type="InterPro" id="IPR017850">
    <property type="entry name" value="Alkaline_phosphatase_core_sf"/>
</dbReference>
<evidence type="ECO:0000256" key="3">
    <source>
        <dbReference type="SAM" id="SignalP"/>
    </source>
</evidence>
<feature type="compositionally biased region" description="Polar residues" evidence="1">
    <location>
        <begin position="738"/>
        <end position="747"/>
    </location>
</feature>
<feature type="chain" id="PRO_5041364536" evidence="3">
    <location>
        <begin position="27"/>
        <end position="1010"/>
    </location>
</feature>
<evidence type="ECO:0000256" key="1">
    <source>
        <dbReference type="SAM" id="MobiDB-lite"/>
    </source>
</evidence>